<sequence>MRKLLLIAITLLAIPIYAQDVPEGDVKVGLVLSGGGAKGLAHIGVLKAIEDAGVRIDYIAGTSMGAIVGGLYASGYSAQQLDSIFTAVNFDNIIQDNLPRRAKTPYERHDDERYAITLPFDNFKVSLPSSLSKGQNTYNLLVKNLDHVSDLTDFSKLSIPFLCIATDVENGEQVVLEEGYLPEALGASGALPSLFSPVMLDDKLLIDGGVVNNYPVKELRDKGMEIIIGVDVQDTLRGRDHLKSATEVLLQINNYRTAKAMETKKKDTDVYIRPAIDDYSVVSFDQGREIINLGETKAKEQFQTLQAIGMRQKPLSRKRVSPTIKDSIQIATVSITGNEKYTRAYVLGKLKLTPPVKISYEDFYNGLNNLSATENFEKIGHRLQNVAGEKVLHLELQESKSTQSLRLALHYDDLYRTAGLVNFTKKRVLFKNDVASFDLILGDNIRYNFDYYIDKGFYWSVGLKSSYTSFEKGVNAQLFDATDGVSLEGINRVNLGYQDVSNRIYLQTILAKQFSFNIGVQHKFLDVETETVLPTTEGETAVIFEKSHMGGAYSQLKYDSLDNKYFPNSGVLFDADFDVYLFSSDYNNNFSEFGIANARFMYAASISDRITTTIETAGGFKIGGADTRSLDFVLGGYGAKRVNNIVPFLGYDYLSILGDSYVKATFDIDYEIFPKNHINVSANFANVGYDLFNSTKSWLPPPEYSGYSLGYGAETLLGPIIIKYTYSPEIKSSEWFINLGFEF</sequence>
<dbReference type="PROSITE" id="PS51635">
    <property type="entry name" value="PNPLA"/>
    <property type="match status" value="1"/>
</dbReference>
<keyword evidence="5" id="KW-0732">Signal</keyword>
<accession>A0A0A2H2P3</accession>
<dbReference type="EMBL" id="JSAQ01000001">
    <property type="protein sequence ID" value="KGO06880.1"/>
    <property type="molecule type" value="Genomic_DNA"/>
</dbReference>
<feature type="domain" description="PNPLA" evidence="6">
    <location>
        <begin position="30"/>
        <end position="220"/>
    </location>
</feature>
<keyword evidence="8" id="KW-1185">Reference proteome</keyword>
<proteinExistence type="predicted"/>
<dbReference type="GO" id="GO:0016787">
    <property type="term" value="F:hydrolase activity"/>
    <property type="evidence" value="ECO:0007669"/>
    <property type="project" value="UniProtKB-UniRule"/>
</dbReference>
<dbReference type="GO" id="GO:0016042">
    <property type="term" value="P:lipid catabolic process"/>
    <property type="evidence" value="ECO:0007669"/>
    <property type="project" value="UniProtKB-UniRule"/>
</dbReference>
<dbReference type="Gene3D" id="2.40.160.50">
    <property type="entry name" value="membrane protein fhac: a member of the omp85/tpsb transporter family"/>
    <property type="match status" value="1"/>
</dbReference>
<dbReference type="AlphaFoldDB" id="A0A0A2H2P3"/>
<dbReference type="OrthoDB" id="9770965at2"/>
<keyword evidence="3 4" id="KW-0443">Lipid metabolism</keyword>
<evidence type="ECO:0000259" key="6">
    <source>
        <dbReference type="PROSITE" id="PS51635"/>
    </source>
</evidence>
<evidence type="ECO:0000256" key="3">
    <source>
        <dbReference type="ARBA" id="ARBA00023098"/>
    </source>
</evidence>
<dbReference type="InterPro" id="IPR043864">
    <property type="entry name" value="Omp85-like_dom"/>
</dbReference>
<feature type="signal peptide" evidence="5">
    <location>
        <begin position="1"/>
        <end position="18"/>
    </location>
</feature>
<feature type="active site" description="Nucleophile" evidence="4">
    <location>
        <position position="63"/>
    </location>
</feature>
<dbReference type="Gene3D" id="3.40.1090.10">
    <property type="entry name" value="Cytosolic phospholipase A2 catalytic domain"/>
    <property type="match status" value="2"/>
</dbReference>
<evidence type="ECO:0000256" key="4">
    <source>
        <dbReference type="PROSITE-ProRule" id="PRU01161"/>
    </source>
</evidence>
<evidence type="ECO:0000313" key="8">
    <source>
        <dbReference type="Proteomes" id="UP000030140"/>
    </source>
</evidence>
<evidence type="ECO:0000313" key="7">
    <source>
        <dbReference type="EMBL" id="KGO06880.1"/>
    </source>
</evidence>
<dbReference type="KEGG" id="ddo:I597_0569"/>
<feature type="short sequence motif" description="GXSXG" evidence="4">
    <location>
        <begin position="61"/>
        <end position="65"/>
    </location>
</feature>
<reference evidence="7 8" key="1">
    <citation type="submission" date="2014-10" db="EMBL/GenBank/DDBJ databases">
        <title>Draft genome sequence of the proteorhodopsin-containing marine bacterium Dokdonia donghaensis.</title>
        <authorList>
            <person name="Gomez-Consarnau L."/>
            <person name="Gonzalez J.M."/>
            <person name="Riedel T."/>
            <person name="Jaenicke S."/>
            <person name="Wagner-Doebler I."/>
            <person name="Fuhrman J.A."/>
        </authorList>
    </citation>
    <scope>NUCLEOTIDE SEQUENCE [LARGE SCALE GENOMIC DNA]</scope>
    <source>
        <strain evidence="7 8">DSW-1</strain>
    </source>
</reference>
<dbReference type="InterPro" id="IPR002641">
    <property type="entry name" value="PNPLA_dom"/>
</dbReference>
<dbReference type="PATRIC" id="fig|1300343.5.peg.576"/>
<gene>
    <name evidence="7" type="ORF">NV36_08495</name>
</gene>
<dbReference type="RefSeq" id="WP_035326125.1">
    <property type="nucleotide sequence ID" value="NZ_CP015125.1"/>
</dbReference>
<dbReference type="InterPro" id="IPR050301">
    <property type="entry name" value="NTE"/>
</dbReference>
<dbReference type="PANTHER" id="PTHR14226:SF29">
    <property type="entry name" value="NEUROPATHY TARGET ESTERASE SWS"/>
    <property type="match status" value="1"/>
</dbReference>
<evidence type="ECO:0000256" key="1">
    <source>
        <dbReference type="ARBA" id="ARBA00022801"/>
    </source>
</evidence>
<dbReference type="Pfam" id="PF19143">
    <property type="entry name" value="Omp85_2"/>
    <property type="match status" value="1"/>
</dbReference>
<evidence type="ECO:0000256" key="5">
    <source>
        <dbReference type="SAM" id="SignalP"/>
    </source>
</evidence>
<keyword evidence="1 4" id="KW-0378">Hydrolase</keyword>
<keyword evidence="2 4" id="KW-0442">Lipid degradation</keyword>
<dbReference type="PANTHER" id="PTHR14226">
    <property type="entry name" value="NEUROPATHY TARGET ESTERASE/SWISS CHEESE D.MELANOGASTER"/>
    <property type="match status" value="1"/>
</dbReference>
<dbReference type="Proteomes" id="UP000030140">
    <property type="component" value="Unassembled WGS sequence"/>
</dbReference>
<feature type="chain" id="PRO_5001999547" evidence="5">
    <location>
        <begin position="19"/>
        <end position="743"/>
    </location>
</feature>
<dbReference type="InterPro" id="IPR016035">
    <property type="entry name" value="Acyl_Trfase/lysoPLipase"/>
</dbReference>
<feature type="short sequence motif" description="DGA/G" evidence="4">
    <location>
        <begin position="207"/>
        <end position="209"/>
    </location>
</feature>
<name>A0A0A2H2P3_9FLAO</name>
<evidence type="ECO:0000256" key="2">
    <source>
        <dbReference type="ARBA" id="ARBA00022963"/>
    </source>
</evidence>
<organism evidence="7 8">
    <name type="scientific">Dokdonia donghaensis DSW-1</name>
    <dbReference type="NCBI Taxonomy" id="1300343"/>
    <lineage>
        <taxon>Bacteria</taxon>
        <taxon>Pseudomonadati</taxon>
        <taxon>Bacteroidota</taxon>
        <taxon>Flavobacteriia</taxon>
        <taxon>Flavobacteriales</taxon>
        <taxon>Flavobacteriaceae</taxon>
        <taxon>Dokdonia</taxon>
    </lineage>
</organism>
<feature type="short sequence motif" description="GXGXXG" evidence="4">
    <location>
        <begin position="34"/>
        <end position="39"/>
    </location>
</feature>
<dbReference type="SUPFAM" id="SSF52151">
    <property type="entry name" value="FabD/lysophospholipase-like"/>
    <property type="match status" value="1"/>
</dbReference>
<comment type="caution">
    <text evidence="7">The sequence shown here is derived from an EMBL/GenBank/DDBJ whole genome shotgun (WGS) entry which is preliminary data.</text>
</comment>
<dbReference type="CDD" id="cd07205">
    <property type="entry name" value="Pat_PNPLA6_PNPLA7_NTE1_like"/>
    <property type="match status" value="1"/>
</dbReference>
<dbReference type="Pfam" id="PF01734">
    <property type="entry name" value="Patatin"/>
    <property type="match status" value="1"/>
</dbReference>
<protein>
    <submittedName>
        <fullName evidence="7">Patatin</fullName>
    </submittedName>
</protein>
<feature type="active site" description="Proton acceptor" evidence="4">
    <location>
        <position position="207"/>
    </location>
</feature>